<dbReference type="PANTHER" id="PTHR43279">
    <property type="entry name" value="CATECHOL-2,3-DIOXYGENASE"/>
    <property type="match status" value="1"/>
</dbReference>
<dbReference type="InterPro" id="IPR029068">
    <property type="entry name" value="Glyas_Bleomycin-R_OHBP_Dase"/>
</dbReference>
<gene>
    <name evidence="3" type="ORF">ACFOGP_23845</name>
</gene>
<evidence type="ECO:0000313" key="3">
    <source>
        <dbReference type="EMBL" id="MFC3145777.1"/>
    </source>
</evidence>
<comment type="caution">
    <text evidence="3">The sequence shown here is derived from an EMBL/GenBank/DDBJ whole genome shotgun (WGS) entry which is preliminary data.</text>
</comment>
<dbReference type="RefSeq" id="WP_275632725.1">
    <property type="nucleotide sequence ID" value="NZ_JARGYD010000003.1"/>
</dbReference>
<sequence length="288" mass="30882">MTRRTLLASAGAAAALPRTLSAAEDGLPMSAPVSVGKVGLWARDAERLADWYADRVGLRRMGGEGNVIAMGNGRDVLLEITEDSALNIAPPTQAGLYHTAFLLPSRRDLARWVLFAMDRQFPVDGVADHLVSEAIYLTDPEGNGVEIYADRPASDWVWTGGSVEMASNPIDFENLLATAGPAPIPWESAPEGTVVGHVHLKVGDASVAGDWWQTQMGFDEVRARQGAVFLSTGGYHHHIAVNQWQSAGASIRPEGFTGLAYVELQSRAAPDVVAVRDAWGTEIRVTSL</sequence>
<dbReference type="Pfam" id="PF00903">
    <property type="entry name" value="Glyoxalase"/>
    <property type="match status" value="1"/>
</dbReference>
<feature type="domain" description="VOC" evidence="2">
    <location>
        <begin position="34"/>
        <end position="150"/>
    </location>
</feature>
<dbReference type="EMBL" id="JBHRTB010000010">
    <property type="protein sequence ID" value="MFC3145777.1"/>
    <property type="molecule type" value="Genomic_DNA"/>
</dbReference>
<feature type="signal peptide" evidence="1">
    <location>
        <begin position="1"/>
        <end position="22"/>
    </location>
</feature>
<organism evidence="3 4">
    <name type="scientific">Psychromarinibacter halotolerans</name>
    <dbReference type="NCBI Taxonomy" id="1775175"/>
    <lineage>
        <taxon>Bacteria</taxon>
        <taxon>Pseudomonadati</taxon>
        <taxon>Pseudomonadota</taxon>
        <taxon>Alphaproteobacteria</taxon>
        <taxon>Rhodobacterales</taxon>
        <taxon>Paracoccaceae</taxon>
        <taxon>Psychromarinibacter</taxon>
    </lineage>
</organism>
<proteinExistence type="predicted"/>
<dbReference type="PANTHER" id="PTHR43279:SF1">
    <property type="entry name" value="CATECHOL-2,3-DIOXYGENASE"/>
    <property type="match status" value="1"/>
</dbReference>
<dbReference type="Gene3D" id="3.10.180.10">
    <property type="entry name" value="2,3-Dihydroxybiphenyl 1,2-Dioxygenase, domain 1"/>
    <property type="match status" value="2"/>
</dbReference>
<name>A0ABV7H144_9RHOB</name>
<accession>A0ABV7H144</accession>
<reference evidence="4" key="1">
    <citation type="journal article" date="2019" name="Int. J. Syst. Evol. Microbiol.">
        <title>The Global Catalogue of Microorganisms (GCM) 10K type strain sequencing project: providing services to taxonomists for standard genome sequencing and annotation.</title>
        <authorList>
            <consortium name="The Broad Institute Genomics Platform"/>
            <consortium name="The Broad Institute Genome Sequencing Center for Infectious Disease"/>
            <person name="Wu L."/>
            <person name="Ma J."/>
        </authorList>
    </citation>
    <scope>NUCLEOTIDE SEQUENCE [LARGE SCALE GENOMIC DNA]</scope>
    <source>
        <strain evidence="4">KCTC 52366</strain>
    </source>
</reference>
<evidence type="ECO:0000259" key="2">
    <source>
        <dbReference type="PROSITE" id="PS51819"/>
    </source>
</evidence>
<keyword evidence="4" id="KW-1185">Reference proteome</keyword>
<dbReference type="InterPro" id="IPR004360">
    <property type="entry name" value="Glyas_Fos-R_dOase_dom"/>
</dbReference>
<protein>
    <submittedName>
        <fullName evidence="3">VOC family protein</fullName>
    </submittedName>
</protein>
<evidence type="ECO:0000256" key="1">
    <source>
        <dbReference type="SAM" id="SignalP"/>
    </source>
</evidence>
<evidence type="ECO:0000313" key="4">
    <source>
        <dbReference type="Proteomes" id="UP001595632"/>
    </source>
</evidence>
<dbReference type="Proteomes" id="UP001595632">
    <property type="component" value="Unassembled WGS sequence"/>
</dbReference>
<dbReference type="InterPro" id="IPR037523">
    <property type="entry name" value="VOC_core"/>
</dbReference>
<keyword evidence="1" id="KW-0732">Signal</keyword>
<feature type="chain" id="PRO_5047341866" evidence="1">
    <location>
        <begin position="23"/>
        <end position="288"/>
    </location>
</feature>
<dbReference type="SUPFAM" id="SSF54593">
    <property type="entry name" value="Glyoxalase/Bleomycin resistance protein/Dihydroxybiphenyl dioxygenase"/>
    <property type="match status" value="2"/>
</dbReference>
<dbReference type="PROSITE" id="PS51819">
    <property type="entry name" value="VOC"/>
    <property type="match status" value="1"/>
</dbReference>